<gene>
    <name evidence="1" type="ORF">UFOPK2366_01027</name>
</gene>
<proteinExistence type="predicted"/>
<sequence length="233" mass="26122">MSIPSIRPLGESDETRHPNSLAEAWWWWGVSSDRRAGIYVGLELRGDRFDYWAGIVRVDEPYLYIEELDGTDLRDGLEIKPPEMWADHSCDIPFQQWSLGAEAHGVLLDDPSEAWNRAYGTLVPVTFDVEWYSARQPQLIDARDVNAVAPPDAVGGYRQSGEVDCEIELATGVLHFVGPAERVHVWGGAYLPSSFAMPIAASGLRAPYRRSDAIHVDQVLTDRWWVNTKAANT</sequence>
<evidence type="ECO:0000313" key="1">
    <source>
        <dbReference type="EMBL" id="CAB4696405.1"/>
    </source>
</evidence>
<organism evidence="1">
    <name type="scientific">freshwater metagenome</name>
    <dbReference type="NCBI Taxonomy" id="449393"/>
    <lineage>
        <taxon>unclassified sequences</taxon>
        <taxon>metagenomes</taxon>
        <taxon>ecological metagenomes</taxon>
    </lineage>
</organism>
<protein>
    <submittedName>
        <fullName evidence="1">Unannotated protein</fullName>
    </submittedName>
</protein>
<dbReference type="EMBL" id="CAEZXM010000178">
    <property type="protein sequence ID" value="CAB4696405.1"/>
    <property type="molecule type" value="Genomic_DNA"/>
</dbReference>
<reference evidence="1" key="1">
    <citation type="submission" date="2020-05" db="EMBL/GenBank/DDBJ databases">
        <authorList>
            <person name="Chiriac C."/>
            <person name="Salcher M."/>
            <person name="Ghai R."/>
            <person name="Kavagutti S V."/>
        </authorList>
    </citation>
    <scope>NUCLEOTIDE SEQUENCE</scope>
</reference>
<name>A0A6J6PHX8_9ZZZZ</name>
<accession>A0A6J6PHX8</accession>
<dbReference type="AlphaFoldDB" id="A0A6J6PHX8"/>